<dbReference type="AlphaFoldDB" id="A0A371GGM3"/>
<dbReference type="Pfam" id="PF22936">
    <property type="entry name" value="Pol_BBD"/>
    <property type="match status" value="1"/>
</dbReference>
<keyword evidence="3" id="KW-1185">Reference proteome</keyword>
<feature type="non-terminal residue" evidence="2">
    <location>
        <position position="1"/>
    </location>
</feature>
<dbReference type="InterPro" id="IPR054722">
    <property type="entry name" value="PolX-like_BBD"/>
</dbReference>
<comment type="caution">
    <text evidence="2">The sequence shown here is derived from an EMBL/GenBank/DDBJ whole genome shotgun (WGS) entry which is preliminary data.</text>
</comment>
<sequence length="212" mass="24857">MKKQTNDISKVNTSEVTEHQKEVIDLKQSLAKIFNVIKNLNKLLKYNKSPHDKFGLGFEKEKKIKEKPNIHCSTYKKFRHKSYDYREHPKGMSKPSRINPKGPMKIWMCLTARRKPLSWYLDRGCSCHTIREKYMFQDLRSKKVGWVTFEGNQKIKIVGVGRIGKHPFSFIDNVLFVKGLKPNLLSISQLHDNRYDVSFNKGECIVRTIMIL</sequence>
<organism evidence="2 3">
    <name type="scientific">Mucuna pruriens</name>
    <name type="common">Velvet bean</name>
    <name type="synonym">Dolichos pruriens</name>
    <dbReference type="NCBI Taxonomy" id="157652"/>
    <lineage>
        <taxon>Eukaryota</taxon>
        <taxon>Viridiplantae</taxon>
        <taxon>Streptophyta</taxon>
        <taxon>Embryophyta</taxon>
        <taxon>Tracheophyta</taxon>
        <taxon>Spermatophyta</taxon>
        <taxon>Magnoliopsida</taxon>
        <taxon>eudicotyledons</taxon>
        <taxon>Gunneridae</taxon>
        <taxon>Pentapetalae</taxon>
        <taxon>rosids</taxon>
        <taxon>fabids</taxon>
        <taxon>Fabales</taxon>
        <taxon>Fabaceae</taxon>
        <taxon>Papilionoideae</taxon>
        <taxon>50 kb inversion clade</taxon>
        <taxon>NPAAA clade</taxon>
        <taxon>indigoferoid/millettioid clade</taxon>
        <taxon>Phaseoleae</taxon>
        <taxon>Mucuna</taxon>
    </lineage>
</organism>
<protein>
    <recommendedName>
        <fullName evidence="1">Retrovirus-related Pol polyprotein from transposon TNT 1-94-like beta-barrel domain-containing protein</fullName>
    </recommendedName>
</protein>
<proteinExistence type="predicted"/>
<evidence type="ECO:0000313" key="2">
    <source>
        <dbReference type="EMBL" id="RDX89697.1"/>
    </source>
</evidence>
<evidence type="ECO:0000259" key="1">
    <source>
        <dbReference type="Pfam" id="PF22936"/>
    </source>
</evidence>
<dbReference type="Proteomes" id="UP000257109">
    <property type="component" value="Unassembled WGS sequence"/>
</dbReference>
<evidence type="ECO:0000313" key="3">
    <source>
        <dbReference type="Proteomes" id="UP000257109"/>
    </source>
</evidence>
<name>A0A371GGM3_MUCPR</name>
<reference evidence="2" key="1">
    <citation type="submission" date="2018-05" db="EMBL/GenBank/DDBJ databases">
        <title>Draft genome of Mucuna pruriens seed.</title>
        <authorList>
            <person name="Nnadi N.E."/>
            <person name="Vos R."/>
            <person name="Hasami M.H."/>
            <person name="Devisetty U.K."/>
            <person name="Aguiy J.C."/>
        </authorList>
    </citation>
    <scope>NUCLEOTIDE SEQUENCE [LARGE SCALE GENOMIC DNA]</scope>
    <source>
        <strain evidence="2">JCA_2017</strain>
    </source>
</reference>
<gene>
    <name evidence="2" type="ORF">CR513_28542</name>
</gene>
<accession>A0A371GGM3</accession>
<feature type="domain" description="Retrovirus-related Pol polyprotein from transposon TNT 1-94-like beta-barrel" evidence="1">
    <location>
        <begin position="119"/>
        <end position="195"/>
    </location>
</feature>
<dbReference type="EMBL" id="QJKJ01005603">
    <property type="protein sequence ID" value="RDX89697.1"/>
    <property type="molecule type" value="Genomic_DNA"/>
</dbReference>
<dbReference type="OrthoDB" id="1932348at2759"/>